<dbReference type="SUPFAM" id="SSF51735">
    <property type="entry name" value="NAD(P)-binding Rossmann-fold domains"/>
    <property type="match status" value="1"/>
</dbReference>
<reference evidence="1" key="1">
    <citation type="journal article" date="2022" name="Front. Microbiol.">
        <title>New perspectives on an old grouping: The genomic and phenotypic variability of Oxalobacter formigenes and the implications for calcium oxalate stone prevention.</title>
        <authorList>
            <person name="Chmiel J.A."/>
            <person name="Carr C."/>
            <person name="Stuivenberg G.A."/>
            <person name="Venema R."/>
            <person name="Chanyi R.M."/>
            <person name="Al K.F."/>
            <person name="Giguere D."/>
            <person name="Say H."/>
            <person name="Akouris P.P."/>
            <person name="Dominguez Romero S.A."/>
            <person name="Kwong A."/>
            <person name="Tai V."/>
            <person name="Koval S.F."/>
            <person name="Razvi H."/>
            <person name="Bjazevic J."/>
            <person name="Burton J.P."/>
        </authorList>
    </citation>
    <scope>NUCLEOTIDE SEQUENCE</scope>
    <source>
        <strain evidence="1">OxK</strain>
    </source>
</reference>
<proteinExistence type="predicted"/>
<accession>A0A9E9LD16</accession>
<protein>
    <submittedName>
        <fullName evidence="1">Uncharacterized protein</fullName>
    </submittedName>
</protein>
<dbReference type="InterPro" id="IPR036291">
    <property type="entry name" value="NAD(P)-bd_dom_sf"/>
</dbReference>
<dbReference type="Proteomes" id="UP001164819">
    <property type="component" value="Chromosome"/>
</dbReference>
<dbReference type="EMBL" id="CP098251">
    <property type="protein sequence ID" value="WAV90687.1"/>
    <property type="molecule type" value="Genomic_DNA"/>
</dbReference>
<evidence type="ECO:0000313" key="1">
    <source>
        <dbReference type="EMBL" id="WAV90687.1"/>
    </source>
</evidence>
<name>A0A9E9LD16_9BURK</name>
<organism evidence="1">
    <name type="scientific">Oxalobacter aliiformigenes</name>
    <dbReference type="NCBI Taxonomy" id="2946593"/>
    <lineage>
        <taxon>Bacteria</taxon>
        <taxon>Pseudomonadati</taxon>
        <taxon>Pseudomonadota</taxon>
        <taxon>Betaproteobacteria</taxon>
        <taxon>Burkholderiales</taxon>
        <taxon>Oxalobacteraceae</taxon>
        <taxon>Oxalobacter</taxon>
    </lineage>
</organism>
<dbReference type="RefSeq" id="WP_269315673.1">
    <property type="nucleotide sequence ID" value="NZ_CP098251.1"/>
</dbReference>
<dbReference type="AlphaFoldDB" id="A0A9E9LD16"/>
<dbReference type="Gene3D" id="3.40.50.720">
    <property type="entry name" value="NAD(P)-binding Rossmann-like Domain"/>
    <property type="match status" value="1"/>
</dbReference>
<gene>
    <name evidence="1" type="ORF">NB646_07475</name>
</gene>
<sequence>MENIRNKVVVITGDGSGIGEAIADAVAHAISQPENASVNKIVLRATAQEF</sequence>